<dbReference type="EMBL" id="JWIN03000001">
    <property type="protein sequence ID" value="KAB1283717.1"/>
    <property type="molecule type" value="Genomic_DNA"/>
</dbReference>
<dbReference type="Proteomes" id="UP000299084">
    <property type="component" value="Unassembled WGS sequence"/>
</dbReference>
<feature type="domain" description="Rubisco LSMT substrate-binding" evidence="1">
    <location>
        <begin position="14"/>
        <end position="109"/>
    </location>
</feature>
<sequence length="124" mass="14284">MYQVTDSFSYFRNLTFGWDGPSWRLLTALKLLCLEAEEFTCWKKVLLGEIISDTNEKTSLDIAQKICHYFIEETNAVLQKVSHMKDEESALINQLTLVETLWTEELKILQASAEILTSLQTAFT</sequence>
<protein>
    <submittedName>
        <fullName evidence="2">SET domain-containing protein 4</fullName>
    </submittedName>
</protein>
<evidence type="ECO:0000313" key="3">
    <source>
        <dbReference type="Proteomes" id="UP000299084"/>
    </source>
</evidence>
<keyword evidence="3" id="KW-1185">Reference proteome</keyword>
<organism evidence="2 3">
    <name type="scientific">Camelus dromedarius</name>
    <name type="common">Dromedary</name>
    <name type="synonym">Arabian camel</name>
    <dbReference type="NCBI Taxonomy" id="9838"/>
    <lineage>
        <taxon>Eukaryota</taxon>
        <taxon>Metazoa</taxon>
        <taxon>Chordata</taxon>
        <taxon>Craniata</taxon>
        <taxon>Vertebrata</taxon>
        <taxon>Euteleostomi</taxon>
        <taxon>Mammalia</taxon>
        <taxon>Eutheria</taxon>
        <taxon>Laurasiatheria</taxon>
        <taxon>Artiodactyla</taxon>
        <taxon>Tylopoda</taxon>
        <taxon>Camelidae</taxon>
        <taxon>Camelus</taxon>
    </lineage>
</organism>
<dbReference type="AlphaFoldDB" id="A0A5N4EK08"/>
<comment type="caution">
    <text evidence="2">The sequence shown here is derived from an EMBL/GenBank/DDBJ whole genome shotgun (WGS) entry which is preliminary data.</text>
</comment>
<accession>A0A5N4EK08</accession>
<evidence type="ECO:0000259" key="1">
    <source>
        <dbReference type="Pfam" id="PF09273"/>
    </source>
</evidence>
<evidence type="ECO:0000313" key="2">
    <source>
        <dbReference type="EMBL" id="KAB1283717.1"/>
    </source>
</evidence>
<gene>
    <name evidence="2" type="ORF">Cadr_000001129</name>
</gene>
<proteinExistence type="predicted"/>
<name>A0A5N4EK08_CAMDR</name>
<dbReference type="FunFam" id="3.90.1420.10:FF:000008">
    <property type="entry name" value="SET domain containing 4"/>
    <property type="match status" value="1"/>
</dbReference>
<dbReference type="InterPro" id="IPR015353">
    <property type="entry name" value="Rubisco_LSMT_subst-bd"/>
</dbReference>
<reference evidence="2 3" key="1">
    <citation type="journal article" date="2019" name="Mol. Ecol. Resour.">
        <title>Improving Illumina assemblies with Hi-C and long reads: an example with the North African dromedary.</title>
        <authorList>
            <person name="Elbers J.P."/>
            <person name="Rogers M.F."/>
            <person name="Perelman P.L."/>
            <person name="Proskuryakova A.A."/>
            <person name="Serdyukova N.A."/>
            <person name="Johnson W.E."/>
            <person name="Horin P."/>
            <person name="Corander J."/>
            <person name="Murphy D."/>
            <person name="Burger P.A."/>
        </authorList>
    </citation>
    <scope>NUCLEOTIDE SEQUENCE [LARGE SCALE GENOMIC DNA]</scope>
    <source>
        <strain evidence="2">Drom800</strain>
        <tissue evidence="2">Blood</tissue>
    </source>
</reference>
<dbReference type="Pfam" id="PF09273">
    <property type="entry name" value="Rubis-subs-bind"/>
    <property type="match status" value="1"/>
</dbReference>